<gene>
    <name evidence="1" type="ORF">EXZ61_09495</name>
</gene>
<protein>
    <submittedName>
        <fullName evidence="1">Uncharacterized protein</fullName>
    </submittedName>
</protein>
<reference evidence="2" key="2">
    <citation type="journal article" date="2020" name="Int. J. Syst. Evol. Microbiol.">
        <title>Genomic insights into a novel species Rhodoferax aquaticus sp. nov., isolated from freshwater.</title>
        <authorList>
            <person name="Li T."/>
            <person name="Zhuo Y."/>
            <person name="Jin C.Z."/>
            <person name="Wu X."/>
            <person name="Ko S.R."/>
            <person name="Jin F.J."/>
            <person name="Ahn C.Y."/>
            <person name="Oh H.M."/>
            <person name="Lee H.G."/>
            <person name="Jin L."/>
        </authorList>
    </citation>
    <scope>NUCLEOTIDE SEQUENCE [LARGE SCALE GENOMIC DNA]</scope>
    <source>
        <strain evidence="2">Gr-4</strain>
    </source>
</reference>
<keyword evidence="2" id="KW-1185">Reference proteome</keyword>
<dbReference type="AlphaFoldDB" id="A0A515ENZ7"/>
<dbReference type="RefSeq" id="WP_142811243.1">
    <property type="nucleotide sequence ID" value="NZ_CP036282.1"/>
</dbReference>
<organism evidence="1 2">
    <name type="scientific">Rhodoferax aquaticus</name>
    <dbReference type="NCBI Taxonomy" id="2527691"/>
    <lineage>
        <taxon>Bacteria</taxon>
        <taxon>Pseudomonadati</taxon>
        <taxon>Pseudomonadota</taxon>
        <taxon>Betaproteobacteria</taxon>
        <taxon>Burkholderiales</taxon>
        <taxon>Comamonadaceae</taxon>
        <taxon>Rhodoferax</taxon>
    </lineage>
</organism>
<evidence type="ECO:0000313" key="2">
    <source>
        <dbReference type="Proteomes" id="UP000317365"/>
    </source>
</evidence>
<name>A0A515ENZ7_9BURK</name>
<sequence length="94" mass="10462">MPSERPAARFLPTLTEVVKPAVPSTAQPTEDDLIARVMDRLMPMLNTRLEAHFEIAMRTQLQHMRAGLQQDLESAVRTALEAELANASKPSVPR</sequence>
<accession>A0A515ENZ7</accession>
<reference evidence="2" key="1">
    <citation type="submission" date="2019-02" db="EMBL/GenBank/DDBJ databases">
        <title>Complete genome sequence of Rhodoferax sp. Gr-4.</title>
        <authorList>
            <person name="Jin L."/>
        </authorList>
    </citation>
    <scope>NUCLEOTIDE SEQUENCE [LARGE SCALE GENOMIC DNA]</scope>
    <source>
        <strain evidence="2">Gr-4</strain>
    </source>
</reference>
<dbReference type="Proteomes" id="UP000317365">
    <property type="component" value="Chromosome"/>
</dbReference>
<dbReference type="EMBL" id="CP036282">
    <property type="protein sequence ID" value="QDL54378.1"/>
    <property type="molecule type" value="Genomic_DNA"/>
</dbReference>
<proteinExistence type="predicted"/>
<evidence type="ECO:0000313" key="1">
    <source>
        <dbReference type="EMBL" id="QDL54378.1"/>
    </source>
</evidence>
<dbReference type="KEGG" id="rhg:EXZ61_09495"/>